<dbReference type="EMBL" id="PDNA01000137">
    <property type="protein sequence ID" value="PGH11092.1"/>
    <property type="molecule type" value="Genomic_DNA"/>
</dbReference>
<gene>
    <name evidence="3" type="ORF">AJ80_07280</name>
</gene>
<name>A0A2B7XR26_POLH7</name>
<accession>A0A2B7XR26</accession>
<evidence type="ECO:0000313" key="3">
    <source>
        <dbReference type="EMBL" id="PGH11092.1"/>
    </source>
</evidence>
<feature type="compositionally biased region" description="Low complexity" evidence="1">
    <location>
        <begin position="1"/>
        <end position="15"/>
    </location>
</feature>
<dbReference type="Gene3D" id="2.60.200.40">
    <property type="match status" value="1"/>
</dbReference>
<dbReference type="InterPro" id="IPR055916">
    <property type="entry name" value="DUF7493"/>
</dbReference>
<dbReference type="GO" id="GO:0001727">
    <property type="term" value="F:lipid kinase activity"/>
    <property type="evidence" value="ECO:0007669"/>
    <property type="project" value="TreeGrafter"/>
</dbReference>
<feature type="region of interest" description="Disordered" evidence="1">
    <location>
        <begin position="1"/>
        <end position="24"/>
    </location>
</feature>
<feature type="region of interest" description="Disordered" evidence="1">
    <location>
        <begin position="345"/>
        <end position="376"/>
    </location>
</feature>
<keyword evidence="4" id="KW-1185">Reference proteome</keyword>
<dbReference type="PANTHER" id="PTHR12358">
    <property type="entry name" value="SPHINGOSINE KINASE"/>
    <property type="match status" value="1"/>
</dbReference>
<dbReference type="InterPro" id="IPR016064">
    <property type="entry name" value="NAD/diacylglycerol_kinase_sf"/>
</dbReference>
<dbReference type="GO" id="GO:0046512">
    <property type="term" value="P:sphingosine biosynthetic process"/>
    <property type="evidence" value="ECO:0007669"/>
    <property type="project" value="TreeGrafter"/>
</dbReference>
<dbReference type="SUPFAM" id="SSF111331">
    <property type="entry name" value="NAD kinase/diacylglycerol kinase-like"/>
    <property type="match status" value="1"/>
</dbReference>
<dbReference type="SMART" id="SM00046">
    <property type="entry name" value="DAGKc"/>
    <property type="match status" value="1"/>
</dbReference>
<dbReference type="Pfam" id="PF24321">
    <property type="entry name" value="DUF7493"/>
    <property type="match status" value="1"/>
</dbReference>
<dbReference type="InterPro" id="IPR017438">
    <property type="entry name" value="ATP-NAD_kinase_N"/>
</dbReference>
<dbReference type="GO" id="GO:0016773">
    <property type="term" value="F:phosphotransferase activity, alcohol group as acceptor"/>
    <property type="evidence" value="ECO:0007669"/>
    <property type="project" value="UniProtKB-ARBA"/>
</dbReference>
<sequence length="512" mass="55271">MTGSSSLLNSSRQLSDAAPSSEEALCPPGLADGDTTLTVGKNTSLTLGSDSLTIRDKQPIKKTARNCCGVLTSQQQTTLSIPYHNLLWAEISHDYLTVKYAEPIGKTDVAVASAYYTVGHDLKLKAEIFVERLLDLSYGDAQRRKRVKVLVNPFGGKGRAAKLYYKYVEPILAAARCEIDSETTTHQGHAEEIAAKLDINAFDVIAACSGDGLPYEIINGLGKKANASEALAKIALAHIPCGSGNAMSWNINGTGSPSMAALCLVKGVTHPLDLVSITQGDRRMLSFLSQSFGIVAESDLGTENLRWMGSARFTYGFLVRLFGKTVYPCDLAVKVEIGEKQQIKEHYRAESQGSTSSEGRGGEGLGKSAGLPPLQYGTVNDPLPEDWELVPYDTMGNFYAGNMAFMAEDANFFPAALPNDGLLDLITIRGDIPRATAIQMLLAVDNGTLFDMPDVIYRKISGYRIIPKGREDGYISIDGEKAPFEPFQAEVHKGLGTVISKSGFKYETKGMP</sequence>
<evidence type="ECO:0000259" key="2">
    <source>
        <dbReference type="PROSITE" id="PS50146"/>
    </source>
</evidence>
<evidence type="ECO:0000313" key="4">
    <source>
        <dbReference type="Proteomes" id="UP000224634"/>
    </source>
</evidence>
<dbReference type="GO" id="GO:0016020">
    <property type="term" value="C:membrane"/>
    <property type="evidence" value="ECO:0007669"/>
    <property type="project" value="TreeGrafter"/>
</dbReference>
<organism evidence="3 4">
    <name type="scientific">Polytolypa hystricis (strain UAMH7299)</name>
    <dbReference type="NCBI Taxonomy" id="1447883"/>
    <lineage>
        <taxon>Eukaryota</taxon>
        <taxon>Fungi</taxon>
        <taxon>Dikarya</taxon>
        <taxon>Ascomycota</taxon>
        <taxon>Pezizomycotina</taxon>
        <taxon>Eurotiomycetes</taxon>
        <taxon>Eurotiomycetidae</taxon>
        <taxon>Onygenales</taxon>
        <taxon>Onygenales incertae sedis</taxon>
        <taxon>Polytolypa</taxon>
    </lineage>
</organism>
<proteinExistence type="predicted"/>
<dbReference type="GO" id="GO:0005737">
    <property type="term" value="C:cytoplasm"/>
    <property type="evidence" value="ECO:0007669"/>
    <property type="project" value="TreeGrafter"/>
</dbReference>
<comment type="caution">
    <text evidence="3">The sequence shown here is derived from an EMBL/GenBank/DDBJ whole genome shotgun (WGS) entry which is preliminary data.</text>
</comment>
<dbReference type="OrthoDB" id="3853857at2759"/>
<dbReference type="PANTHER" id="PTHR12358:SF31">
    <property type="entry name" value="ACYLGLYCEROL KINASE, MITOCHONDRIAL"/>
    <property type="match status" value="1"/>
</dbReference>
<dbReference type="InterPro" id="IPR050187">
    <property type="entry name" value="Lipid_Phosphate_FormReg"/>
</dbReference>
<dbReference type="InterPro" id="IPR001206">
    <property type="entry name" value="Diacylglycerol_kinase_cat_dom"/>
</dbReference>
<dbReference type="AlphaFoldDB" id="A0A2B7XR26"/>
<dbReference type="STRING" id="1447883.A0A2B7XR26"/>
<dbReference type="PROSITE" id="PS50146">
    <property type="entry name" value="DAGK"/>
    <property type="match status" value="1"/>
</dbReference>
<reference evidence="3 4" key="1">
    <citation type="submission" date="2017-10" db="EMBL/GenBank/DDBJ databases">
        <title>Comparative genomics in systemic dimorphic fungi from Ajellomycetaceae.</title>
        <authorList>
            <person name="Munoz J.F."/>
            <person name="Mcewen J.G."/>
            <person name="Clay O.K."/>
            <person name="Cuomo C.A."/>
        </authorList>
    </citation>
    <scope>NUCLEOTIDE SEQUENCE [LARGE SCALE GENOMIC DNA]</scope>
    <source>
        <strain evidence="3 4">UAMH7299</strain>
    </source>
</reference>
<evidence type="ECO:0000256" key="1">
    <source>
        <dbReference type="SAM" id="MobiDB-lite"/>
    </source>
</evidence>
<dbReference type="Pfam" id="PF00781">
    <property type="entry name" value="DAGK_cat"/>
    <property type="match status" value="1"/>
</dbReference>
<dbReference type="Gene3D" id="3.40.50.10330">
    <property type="entry name" value="Probable inorganic polyphosphate/atp-NAD kinase, domain 1"/>
    <property type="match status" value="1"/>
</dbReference>
<feature type="domain" description="DAGKc" evidence="2">
    <location>
        <begin position="142"/>
        <end position="281"/>
    </location>
</feature>
<protein>
    <recommendedName>
        <fullName evidence="2">DAGKc domain-containing protein</fullName>
    </recommendedName>
</protein>
<dbReference type="Proteomes" id="UP000224634">
    <property type="component" value="Unassembled WGS sequence"/>
</dbReference>